<organism evidence="2 3">
    <name type="scientific">Trifolium medium</name>
    <dbReference type="NCBI Taxonomy" id="97028"/>
    <lineage>
        <taxon>Eukaryota</taxon>
        <taxon>Viridiplantae</taxon>
        <taxon>Streptophyta</taxon>
        <taxon>Embryophyta</taxon>
        <taxon>Tracheophyta</taxon>
        <taxon>Spermatophyta</taxon>
        <taxon>Magnoliopsida</taxon>
        <taxon>eudicotyledons</taxon>
        <taxon>Gunneridae</taxon>
        <taxon>Pentapetalae</taxon>
        <taxon>rosids</taxon>
        <taxon>fabids</taxon>
        <taxon>Fabales</taxon>
        <taxon>Fabaceae</taxon>
        <taxon>Papilionoideae</taxon>
        <taxon>50 kb inversion clade</taxon>
        <taxon>NPAAA clade</taxon>
        <taxon>Hologalegina</taxon>
        <taxon>IRL clade</taxon>
        <taxon>Trifolieae</taxon>
        <taxon>Trifolium</taxon>
    </lineage>
</organism>
<feature type="region of interest" description="Disordered" evidence="1">
    <location>
        <begin position="1"/>
        <end position="43"/>
    </location>
</feature>
<sequence length="43" mass="4766">GRRRRSRSHRRTSPRQPPPSQPTSPHITADGYLSLSPDVSSLA</sequence>
<feature type="non-terminal residue" evidence="2">
    <location>
        <position position="1"/>
    </location>
</feature>
<name>A0A392VLH9_9FABA</name>
<feature type="compositionally biased region" description="Basic residues" evidence="1">
    <location>
        <begin position="1"/>
        <end position="13"/>
    </location>
</feature>
<evidence type="ECO:0000313" key="3">
    <source>
        <dbReference type="Proteomes" id="UP000265520"/>
    </source>
</evidence>
<dbReference type="Proteomes" id="UP000265520">
    <property type="component" value="Unassembled WGS sequence"/>
</dbReference>
<protein>
    <submittedName>
        <fullName evidence="2">Uncharacterized protein</fullName>
    </submittedName>
</protein>
<proteinExistence type="predicted"/>
<reference evidence="2 3" key="1">
    <citation type="journal article" date="2018" name="Front. Plant Sci.">
        <title>Red Clover (Trifolium pratense) and Zigzag Clover (T. medium) - A Picture of Genomic Similarities and Differences.</title>
        <authorList>
            <person name="Dluhosova J."/>
            <person name="Istvanek J."/>
            <person name="Nedelnik J."/>
            <person name="Repkova J."/>
        </authorList>
    </citation>
    <scope>NUCLEOTIDE SEQUENCE [LARGE SCALE GENOMIC DNA]</scope>
    <source>
        <strain evidence="3">cv. 10/8</strain>
        <tissue evidence="2">Leaf</tissue>
    </source>
</reference>
<keyword evidence="3" id="KW-1185">Reference proteome</keyword>
<evidence type="ECO:0000313" key="2">
    <source>
        <dbReference type="EMBL" id="MCI89196.1"/>
    </source>
</evidence>
<evidence type="ECO:0000256" key="1">
    <source>
        <dbReference type="SAM" id="MobiDB-lite"/>
    </source>
</evidence>
<comment type="caution">
    <text evidence="2">The sequence shown here is derived from an EMBL/GenBank/DDBJ whole genome shotgun (WGS) entry which is preliminary data.</text>
</comment>
<dbReference type="EMBL" id="LXQA011213615">
    <property type="protein sequence ID" value="MCI89196.1"/>
    <property type="molecule type" value="Genomic_DNA"/>
</dbReference>
<accession>A0A392VLH9</accession>
<dbReference type="AlphaFoldDB" id="A0A392VLH9"/>